<gene>
    <name evidence="2" type="ORF">B0T14DRAFT_437605</name>
</gene>
<keyword evidence="1" id="KW-1133">Transmembrane helix</keyword>
<evidence type="ECO:0000256" key="1">
    <source>
        <dbReference type="SAM" id="Phobius"/>
    </source>
</evidence>
<comment type="caution">
    <text evidence="2">The sequence shown here is derived from an EMBL/GenBank/DDBJ whole genome shotgun (WGS) entry which is preliminary data.</text>
</comment>
<dbReference type="Pfam" id="PF17784">
    <property type="entry name" value="Sulfotransfer_4"/>
    <property type="match status" value="1"/>
</dbReference>
<feature type="transmembrane region" description="Helical" evidence="1">
    <location>
        <begin position="196"/>
        <end position="213"/>
    </location>
</feature>
<dbReference type="PANTHER" id="PTHR36978">
    <property type="entry name" value="P-LOOP CONTAINING NUCLEOTIDE TRIPHOSPHATE HYDROLASE"/>
    <property type="match status" value="1"/>
</dbReference>
<accession>A0AA40BUM9</accession>
<dbReference type="EMBL" id="JAULSU010000006">
    <property type="protein sequence ID" value="KAK0614318.1"/>
    <property type="molecule type" value="Genomic_DNA"/>
</dbReference>
<dbReference type="Proteomes" id="UP001175000">
    <property type="component" value="Unassembled WGS sequence"/>
</dbReference>
<dbReference type="InterPro" id="IPR040632">
    <property type="entry name" value="Sulfotransfer_4"/>
</dbReference>
<name>A0AA40BUM9_9PEZI</name>
<dbReference type="Gene3D" id="3.40.50.300">
    <property type="entry name" value="P-loop containing nucleotide triphosphate hydrolases"/>
    <property type="match status" value="1"/>
</dbReference>
<protein>
    <submittedName>
        <fullName evidence="2">Uncharacterized protein</fullName>
    </submittedName>
</protein>
<dbReference type="SUPFAM" id="SSF52540">
    <property type="entry name" value="P-loop containing nucleoside triphosphate hydrolases"/>
    <property type="match status" value="1"/>
</dbReference>
<keyword evidence="3" id="KW-1185">Reference proteome</keyword>
<organism evidence="2 3">
    <name type="scientific">Immersiella caudata</name>
    <dbReference type="NCBI Taxonomy" id="314043"/>
    <lineage>
        <taxon>Eukaryota</taxon>
        <taxon>Fungi</taxon>
        <taxon>Dikarya</taxon>
        <taxon>Ascomycota</taxon>
        <taxon>Pezizomycotina</taxon>
        <taxon>Sordariomycetes</taxon>
        <taxon>Sordariomycetidae</taxon>
        <taxon>Sordariales</taxon>
        <taxon>Lasiosphaeriaceae</taxon>
        <taxon>Immersiella</taxon>
    </lineage>
</organism>
<keyword evidence="1" id="KW-0812">Transmembrane</keyword>
<dbReference type="AlphaFoldDB" id="A0AA40BUM9"/>
<evidence type="ECO:0000313" key="3">
    <source>
        <dbReference type="Proteomes" id="UP001175000"/>
    </source>
</evidence>
<evidence type="ECO:0000313" key="2">
    <source>
        <dbReference type="EMBL" id="KAK0614318.1"/>
    </source>
</evidence>
<sequence>MTLQGLEAKFQPQKATCAPFGRREFDQLFGNYRAISDAPGCHFGAELMVAYPDARVVLVERDIDSWLQSYSDTVATVGFQGGFFYNLVSLLNSIPAGRRRRVERMFCTITRGAKSKEEVHARIRDAYREHYAEVREAAKPGQLLEFRLGDGWEPLCEFLGKPAPDVPFPQKNERAEFVEMQAAGKVLMIATAKRRLFLGILVLAIGVTTLWTLS</sequence>
<reference evidence="2" key="1">
    <citation type="submission" date="2023-06" db="EMBL/GenBank/DDBJ databases">
        <title>Genome-scale phylogeny and comparative genomics of the fungal order Sordariales.</title>
        <authorList>
            <consortium name="Lawrence Berkeley National Laboratory"/>
            <person name="Hensen N."/>
            <person name="Bonometti L."/>
            <person name="Westerberg I."/>
            <person name="Brannstrom I.O."/>
            <person name="Guillou S."/>
            <person name="Cros-Aarteil S."/>
            <person name="Calhoun S."/>
            <person name="Haridas S."/>
            <person name="Kuo A."/>
            <person name="Mondo S."/>
            <person name="Pangilinan J."/>
            <person name="Riley R."/>
            <person name="Labutti K."/>
            <person name="Andreopoulos B."/>
            <person name="Lipzen A."/>
            <person name="Chen C."/>
            <person name="Yanf M."/>
            <person name="Daum C."/>
            <person name="Ng V."/>
            <person name="Clum A."/>
            <person name="Steindorff A."/>
            <person name="Ohm R."/>
            <person name="Martin F."/>
            <person name="Silar P."/>
            <person name="Natvig D."/>
            <person name="Lalanne C."/>
            <person name="Gautier V."/>
            <person name="Ament-Velasquez S.L."/>
            <person name="Kruys A."/>
            <person name="Hutchinson M.I."/>
            <person name="Powell A.J."/>
            <person name="Barry K."/>
            <person name="Miller A.N."/>
            <person name="Grigoriev I.V."/>
            <person name="Debuchy R."/>
            <person name="Gladieux P."/>
            <person name="Thoren M.H."/>
            <person name="Johannesson H."/>
        </authorList>
    </citation>
    <scope>NUCLEOTIDE SEQUENCE</scope>
    <source>
        <strain evidence="2">CBS 606.72</strain>
    </source>
</reference>
<dbReference type="InterPro" id="IPR027417">
    <property type="entry name" value="P-loop_NTPase"/>
</dbReference>
<dbReference type="PANTHER" id="PTHR36978:SF4">
    <property type="entry name" value="P-LOOP CONTAINING NUCLEOSIDE TRIPHOSPHATE HYDROLASE PROTEIN"/>
    <property type="match status" value="1"/>
</dbReference>
<proteinExistence type="predicted"/>
<keyword evidence="1" id="KW-0472">Membrane</keyword>